<gene>
    <name evidence="1" type="ORF">PXEA_LOCUS19478</name>
</gene>
<evidence type="ECO:0000313" key="1">
    <source>
        <dbReference type="EMBL" id="VEL26038.1"/>
    </source>
</evidence>
<name>A0A448X1U8_9PLAT</name>
<dbReference type="AlphaFoldDB" id="A0A448X1U8"/>
<evidence type="ECO:0000313" key="2">
    <source>
        <dbReference type="Proteomes" id="UP000784294"/>
    </source>
</evidence>
<comment type="caution">
    <text evidence="1">The sequence shown here is derived from an EMBL/GenBank/DDBJ whole genome shotgun (WGS) entry which is preliminary data.</text>
</comment>
<proteinExistence type="predicted"/>
<dbReference type="Proteomes" id="UP000784294">
    <property type="component" value="Unassembled WGS sequence"/>
</dbReference>
<reference evidence="1" key="1">
    <citation type="submission" date="2018-11" db="EMBL/GenBank/DDBJ databases">
        <authorList>
            <consortium name="Pathogen Informatics"/>
        </authorList>
    </citation>
    <scope>NUCLEOTIDE SEQUENCE</scope>
</reference>
<organism evidence="1 2">
    <name type="scientific">Protopolystoma xenopodis</name>
    <dbReference type="NCBI Taxonomy" id="117903"/>
    <lineage>
        <taxon>Eukaryota</taxon>
        <taxon>Metazoa</taxon>
        <taxon>Spiralia</taxon>
        <taxon>Lophotrochozoa</taxon>
        <taxon>Platyhelminthes</taxon>
        <taxon>Monogenea</taxon>
        <taxon>Polyopisthocotylea</taxon>
        <taxon>Polystomatidea</taxon>
        <taxon>Polystomatidae</taxon>
        <taxon>Protopolystoma</taxon>
    </lineage>
</organism>
<protein>
    <submittedName>
        <fullName evidence="1">Uncharacterized protein</fullName>
    </submittedName>
</protein>
<accession>A0A448X1U8</accession>
<keyword evidence="2" id="KW-1185">Reference proteome</keyword>
<dbReference type="EMBL" id="CAAALY010077722">
    <property type="protein sequence ID" value="VEL26038.1"/>
    <property type="molecule type" value="Genomic_DNA"/>
</dbReference>
<sequence>MEEPIVALSQAGAVVSKSVEVWSYLSLCCHGTGLFVCLSACPVGEKDSGVGRTVTTAAGGKTNRECDGRHCPRAEGASRVR</sequence>